<keyword evidence="1" id="KW-1133">Transmembrane helix</keyword>
<protein>
    <recommendedName>
        <fullName evidence="4">YibE/F family protein</fullName>
    </recommendedName>
</protein>
<reference evidence="2 3" key="1">
    <citation type="journal article" date="2016" name="Nat. Commun.">
        <title>Thousands of microbial genomes shed light on interconnected biogeochemical processes in an aquifer system.</title>
        <authorList>
            <person name="Anantharaman K."/>
            <person name="Brown C.T."/>
            <person name="Hug L.A."/>
            <person name="Sharon I."/>
            <person name="Castelle C.J."/>
            <person name="Probst A.J."/>
            <person name="Thomas B.C."/>
            <person name="Singh A."/>
            <person name="Wilkins M.J."/>
            <person name="Karaoz U."/>
            <person name="Brodie E.L."/>
            <person name="Williams K.H."/>
            <person name="Hubbard S.S."/>
            <person name="Banfield J.F."/>
        </authorList>
    </citation>
    <scope>NUCLEOTIDE SEQUENCE [LARGE SCALE GENOMIC DNA]</scope>
</reference>
<feature type="transmembrane region" description="Helical" evidence="1">
    <location>
        <begin position="20"/>
        <end position="38"/>
    </location>
</feature>
<feature type="transmembrane region" description="Helical" evidence="1">
    <location>
        <begin position="301"/>
        <end position="325"/>
    </location>
</feature>
<feature type="transmembrane region" description="Helical" evidence="1">
    <location>
        <begin position="127"/>
        <end position="144"/>
    </location>
</feature>
<feature type="transmembrane region" description="Helical" evidence="1">
    <location>
        <begin position="243"/>
        <end position="263"/>
    </location>
</feature>
<dbReference type="PANTHER" id="PTHR41771">
    <property type="entry name" value="MEMBRANE PROTEIN-RELATED"/>
    <property type="match status" value="1"/>
</dbReference>
<evidence type="ECO:0000313" key="3">
    <source>
        <dbReference type="Proteomes" id="UP000179274"/>
    </source>
</evidence>
<comment type="caution">
    <text evidence="2">The sequence shown here is derived from an EMBL/GenBank/DDBJ whole genome shotgun (WGS) entry which is preliminary data.</text>
</comment>
<dbReference type="Pfam" id="PF07907">
    <property type="entry name" value="YibE_F"/>
    <property type="match status" value="1"/>
</dbReference>
<evidence type="ECO:0008006" key="4">
    <source>
        <dbReference type="Google" id="ProtNLM"/>
    </source>
</evidence>
<dbReference type="PANTHER" id="PTHR41771:SF1">
    <property type="entry name" value="MEMBRANE PROTEIN"/>
    <property type="match status" value="1"/>
</dbReference>
<sequence>MDTLADNNYHDHSGDKPNKWIVVIILIISLAGIIYSFFQKPAGKDVISGKVLEILSEKDAILDIGNMNKIVKEQDLLVEITIKSEKKEIKIFNDYKPVKKGDKIFLRESLFGDSDWGIVNISRTKELILLSLFFIILVILTSGWKGFYSLIGLLSTFAVIFVFMVPQILKGSSPIGIGIIGASLILIPTLYLSYGLNKKSIATFSGIVISLFFVGIISNYFVNTLEFTNFAEETFYLNMASSNAINFIGLLIAGIIIAAVGVLDDVAAIQSSIVFSLAKTNPNLHGLKLFREAMRVGKDHISAVVNTLVLAYTGSSFPLILLLTIQNTPLDYLISLEMVAEEIARTLISSSGLLLAVPLTTVIATMIATRDHPTEVVKNNFSW</sequence>
<dbReference type="InterPro" id="IPR012507">
    <property type="entry name" value="YibE_F"/>
</dbReference>
<evidence type="ECO:0000313" key="2">
    <source>
        <dbReference type="EMBL" id="OGJ06849.1"/>
    </source>
</evidence>
<feature type="transmembrane region" description="Helical" evidence="1">
    <location>
        <begin position="150"/>
        <end position="169"/>
    </location>
</feature>
<feature type="transmembrane region" description="Helical" evidence="1">
    <location>
        <begin position="346"/>
        <end position="368"/>
    </location>
</feature>
<keyword evidence="1" id="KW-0472">Membrane</keyword>
<dbReference type="EMBL" id="MFVW01000003">
    <property type="protein sequence ID" value="OGJ06849.1"/>
    <property type="molecule type" value="Genomic_DNA"/>
</dbReference>
<feature type="transmembrane region" description="Helical" evidence="1">
    <location>
        <begin position="200"/>
        <end position="222"/>
    </location>
</feature>
<evidence type="ECO:0000256" key="1">
    <source>
        <dbReference type="SAM" id="Phobius"/>
    </source>
</evidence>
<accession>A0A1F6YKD8</accession>
<organism evidence="2 3">
    <name type="scientific">Candidatus Nomurabacteria bacterium RIFOXYA1_FULL_35_17</name>
    <dbReference type="NCBI Taxonomy" id="1801798"/>
    <lineage>
        <taxon>Bacteria</taxon>
        <taxon>Candidatus Nomuraibacteriota</taxon>
    </lineage>
</organism>
<gene>
    <name evidence="2" type="ORF">A2192_02290</name>
</gene>
<dbReference type="AlphaFoldDB" id="A0A1F6YKD8"/>
<dbReference type="Proteomes" id="UP000179274">
    <property type="component" value="Unassembled WGS sequence"/>
</dbReference>
<proteinExistence type="predicted"/>
<name>A0A1F6YKD8_9BACT</name>
<feature type="transmembrane region" description="Helical" evidence="1">
    <location>
        <begin position="176"/>
        <end position="194"/>
    </location>
</feature>
<keyword evidence="1" id="KW-0812">Transmembrane</keyword>